<accession>A0A2K2DU32</accession>
<evidence type="ECO:0000313" key="3">
    <source>
        <dbReference type="Proteomes" id="UP000008810"/>
    </source>
</evidence>
<dbReference type="AlphaFoldDB" id="A0A2K2DU32"/>
<evidence type="ECO:0000313" key="1">
    <source>
        <dbReference type="EMBL" id="PNT77779.1"/>
    </source>
</evidence>
<reference evidence="1" key="2">
    <citation type="submission" date="2017-06" db="EMBL/GenBank/DDBJ databases">
        <title>WGS assembly of Brachypodium distachyon.</title>
        <authorList>
            <consortium name="The International Brachypodium Initiative"/>
            <person name="Lucas S."/>
            <person name="Harmon-Smith M."/>
            <person name="Lail K."/>
            <person name="Tice H."/>
            <person name="Grimwood J."/>
            <person name="Bruce D."/>
            <person name="Barry K."/>
            <person name="Shu S."/>
            <person name="Lindquist E."/>
            <person name="Wang M."/>
            <person name="Pitluck S."/>
            <person name="Vogel J.P."/>
            <person name="Garvin D.F."/>
            <person name="Mockler T.C."/>
            <person name="Schmutz J."/>
            <person name="Rokhsar D."/>
            <person name="Bevan M.W."/>
        </authorList>
    </citation>
    <scope>NUCLEOTIDE SEQUENCE</scope>
    <source>
        <strain evidence="1">Bd21</strain>
    </source>
</reference>
<organism evidence="1">
    <name type="scientific">Brachypodium distachyon</name>
    <name type="common">Purple false brome</name>
    <name type="synonym">Trachynia distachya</name>
    <dbReference type="NCBI Taxonomy" id="15368"/>
    <lineage>
        <taxon>Eukaryota</taxon>
        <taxon>Viridiplantae</taxon>
        <taxon>Streptophyta</taxon>
        <taxon>Embryophyta</taxon>
        <taxon>Tracheophyta</taxon>
        <taxon>Spermatophyta</taxon>
        <taxon>Magnoliopsida</taxon>
        <taxon>Liliopsida</taxon>
        <taxon>Poales</taxon>
        <taxon>Poaceae</taxon>
        <taxon>BOP clade</taxon>
        <taxon>Pooideae</taxon>
        <taxon>Stipodae</taxon>
        <taxon>Brachypodieae</taxon>
        <taxon>Brachypodium</taxon>
    </lineage>
</organism>
<name>A0A2K2DU32_BRADI</name>
<reference evidence="1 2" key="1">
    <citation type="journal article" date="2010" name="Nature">
        <title>Genome sequencing and analysis of the model grass Brachypodium distachyon.</title>
        <authorList>
            <consortium name="International Brachypodium Initiative"/>
        </authorList>
    </citation>
    <scope>NUCLEOTIDE SEQUENCE [LARGE SCALE GENOMIC DNA]</scope>
    <source>
        <strain evidence="1 2">Bd21</strain>
    </source>
</reference>
<protein>
    <submittedName>
        <fullName evidence="1 2">Uncharacterized protein</fullName>
    </submittedName>
</protein>
<sequence>MIEIAESQHQKSRLTCYHHNQVKTKLPSATRTGGMILFANSRRDQESQHQLSKLNSHVLMWQQYLRQFSQD</sequence>
<keyword evidence="3" id="KW-1185">Reference proteome</keyword>
<dbReference type="EnsemblPlants" id="PNT77779">
    <property type="protein sequence ID" value="PNT77779"/>
    <property type="gene ID" value="BRADI_1g68701v3"/>
</dbReference>
<dbReference type="Proteomes" id="UP000008810">
    <property type="component" value="Chromosome 1"/>
</dbReference>
<dbReference type="Gramene" id="PNT77778">
    <property type="protein sequence ID" value="PNT77778"/>
    <property type="gene ID" value="BRADI_1g68701v3"/>
</dbReference>
<gene>
    <name evidence="1" type="ORF">BRADI_1g68701v3</name>
</gene>
<dbReference type="EnsemblPlants" id="PNT77778">
    <property type="protein sequence ID" value="PNT77778"/>
    <property type="gene ID" value="BRADI_1g68701v3"/>
</dbReference>
<evidence type="ECO:0000313" key="2">
    <source>
        <dbReference type="EnsemblPlants" id="PNT77778"/>
    </source>
</evidence>
<proteinExistence type="predicted"/>
<dbReference type="Gramene" id="PNT77779">
    <property type="protein sequence ID" value="PNT77779"/>
    <property type="gene ID" value="BRADI_1g68701v3"/>
</dbReference>
<dbReference type="EMBL" id="CM000880">
    <property type="protein sequence ID" value="PNT77778.1"/>
    <property type="molecule type" value="Genomic_DNA"/>
</dbReference>
<dbReference type="InParanoid" id="A0A2K2DU32"/>
<dbReference type="EMBL" id="CM000880">
    <property type="protein sequence ID" value="PNT77779.1"/>
    <property type="molecule type" value="Genomic_DNA"/>
</dbReference>
<reference evidence="2" key="3">
    <citation type="submission" date="2018-08" db="UniProtKB">
        <authorList>
            <consortium name="EnsemblPlants"/>
        </authorList>
    </citation>
    <scope>IDENTIFICATION</scope>
    <source>
        <strain evidence="2">cv. Bd21</strain>
    </source>
</reference>